<proteinExistence type="predicted"/>
<dbReference type="PANTHER" id="PTHR46890:SF48">
    <property type="entry name" value="RNA-DIRECTED DNA POLYMERASE"/>
    <property type="match status" value="1"/>
</dbReference>
<evidence type="ECO:0000313" key="3">
    <source>
        <dbReference type="Proteomes" id="UP001281410"/>
    </source>
</evidence>
<evidence type="ECO:0000313" key="2">
    <source>
        <dbReference type="EMBL" id="KAK3198221.1"/>
    </source>
</evidence>
<dbReference type="InterPro" id="IPR052343">
    <property type="entry name" value="Retrotransposon-Effector_Assoc"/>
</dbReference>
<gene>
    <name evidence="2" type="ORF">Dsin_021636</name>
</gene>
<dbReference type="Pfam" id="PF00078">
    <property type="entry name" value="RVT_1"/>
    <property type="match status" value="1"/>
</dbReference>
<protein>
    <recommendedName>
        <fullName evidence="1">Reverse transcriptase domain-containing protein</fullName>
    </recommendedName>
</protein>
<feature type="domain" description="Reverse transcriptase" evidence="1">
    <location>
        <begin position="228"/>
        <end position="322"/>
    </location>
</feature>
<accession>A0AAE0DZ78</accession>
<dbReference type="Proteomes" id="UP001281410">
    <property type="component" value="Unassembled WGS sequence"/>
</dbReference>
<reference evidence="2" key="1">
    <citation type="journal article" date="2023" name="Plant J.">
        <title>Genome sequences and population genomics provide insights into the demographic history, inbreeding, and mutation load of two 'living fossil' tree species of Dipteronia.</title>
        <authorList>
            <person name="Feng Y."/>
            <person name="Comes H.P."/>
            <person name="Chen J."/>
            <person name="Zhu S."/>
            <person name="Lu R."/>
            <person name="Zhang X."/>
            <person name="Li P."/>
            <person name="Qiu J."/>
            <person name="Olsen K.M."/>
            <person name="Qiu Y."/>
        </authorList>
    </citation>
    <scope>NUCLEOTIDE SEQUENCE</scope>
    <source>
        <strain evidence="2">NBL</strain>
    </source>
</reference>
<name>A0AAE0DZ78_9ROSI</name>
<dbReference type="AlphaFoldDB" id="A0AAE0DZ78"/>
<evidence type="ECO:0000259" key="1">
    <source>
        <dbReference type="Pfam" id="PF00078"/>
    </source>
</evidence>
<comment type="caution">
    <text evidence="2">The sequence shown here is derived from an EMBL/GenBank/DDBJ whole genome shotgun (WGS) entry which is preliminary data.</text>
</comment>
<organism evidence="2 3">
    <name type="scientific">Dipteronia sinensis</name>
    <dbReference type="NCBI Taxonomy" id="43782"/>
    <lineage>
        <taxon>Eukaryota</taxon>
        <taxon>Viridiplantae</taxon>
        <taxon>Streptophyta</taxon>
        <taxon>Embryophyta</taxon>
        <taxon>Tracheophyta</taxon>
        <taxon>Spermatophyta</taxon>
        <taxon>Magnoliopsida</taxon>
        <taxon>eudicotyledons</taxon>
        <taxon>Gunneridae</taxon>
        <taxon>Pentapetalae</taxon>
        <taxon>rosids</taxon>
        <taxon>malvids</taxon>
        <taxon>Sapindales</taxon>
        <taxon>Sapindaceae</taxon>
        <taxon>Hippocastanoideae</taxon>
        <taxon>Acereae</taxon>
        <taxon>Dipteronia</taxon>
    </lineage>
</organism>
<dbReference type="PANTHER" id="PTHR46890">
    <property type="entry name" value="NON-LTR RETROLELEMENT REVERSE TRANSCRIPTASE-LIKE PROTEIN-RELATED"/>
    <property type="match status" value="1"/>
</dbReference>
<sequence>MHHCSKVLSKELVTEGLLQRRRISYEWYLLSYSHFLIDVKVKWHDSKCLFPNSCVRHLDYWSSDHRPILAEILTANASIGGKRPKRCGRFHFEMCWADKEECHSLVGRLGQLLDEARKIENMLDELLEWLKEGDQNTKKFHSKASTQRFRNVVHSLFDEEVFWRVDQRDLERLVTVYFEKLFRLGGLDCVATAQDTVGGSVTVTCLWYLNEREFLDGINSTLVYLIPKVKSPEQMTEFRPISLCNVIYKIICKALANRLQNIVGKVISEKQSTFIGNLITDSAIVGFKCLHAMQTRKRKSGSMALKLDMAKAYDRVVWEFLALDGEFGNGTSIKIYEDMWVPQTTIFKLFSPSFRYYLKLVNQLKTDSGGWNGPLIQQVFIKEDATAILSIPACNATTPDSISWNYTTNEEFSVKSRYKVGINSVPRLSTSVLQPTES</sequence>
<keyword evidence="3" id="KW-1185">Reference proteome</keyword>
<dbReference type="InterPro" id="IPR000477">
    <property type="entry name" value="RT_dom"/>
</dbReference>
<dbReference type="EMBL" id="JANJYJ010000007">
    <property type="protein sequence ID" value="KAK3198221.1"/>
    <property type="molecule type" value="Genomic_DNA"/>
</dbReference>